<dbReference type="InterPro" id="IPR009316">
    <property type="entry name" value="COG2"/>
</dbReference>
<evidence type="ECO:0000256" key="4">
    <source>
        <dbReference type="ARBA" id="ARBA00022448"/>
    </source>
</evidence>
<reference evidence="12 13" key="1">
    <citation type="submission" date="2022-05" db="EMBL/GenBank/DDBJ databases">
        <authorList>
            <consortium name="Genoscope - CEA"/>
            <person name="William W."/>
        </authorList>
    </citation>
    <scope>NUCLEOTIDE SEQUENCE [LARGE SCALE GENOMIC DNA]</scope>
</reference>
<feature type="compositionally biased region" description="Basic and acidic residues" evidence="9">
    <location>
        <begin position="1300"/>
        <end position="1316"/>
    </location>
</feature>
<dbReference type="Pfam" id="PF12022">
    <property type="entry name" value="COG2_C"/>
    <property type="match status" value="1"/>
</dbReference>
<sequence>MSWNKMADLNSEDIVPREPSLAVFSRADFMKESFSVDSFVGSCKGSVPLDTLKTNLDDYLKALKHALIELINEDYADFVNLSTNLVGMDKNISSLSVPLGQLKEEVLLIKSDLDGTIGAIEDKLDERALLRQKKLCMQHLLNITKSLEKIERLLQGSKITQDVSSKDPDGEDDSQLIERVASEFNQLQFYVTQSQGHPLVESIRGRIAVITSTLQKKLEAAFQEGLQTGELNLLSRVLRTYAIIDKTKDAEILFREVIVKPYMSEVINEKTLTADSSQGLCDVYNKILEFVPRHCTQMINITSGRFVASDLEMFGEHRAGIRGFDFVVNAVWPEAISLIEARLGSIFAPGNPDSFHQKYMTTVWFINKFEGICGSKASVQRLRSHPSFTAFMARWSLPVYFQIRFQEMASKFENALQEPHGIAQQDSPQLFLTSAVSALWFCIERCWQDSVYIQALCHRFWKLTLQLLSRLFVWIKVDVSSTRQTGVSEGTDDAATSYLVHLLSDLNTLLKKVPEFFRQDILPKLRQTNIQDTELLSEAILESCGAVQQLVPGLEGQIVSQVVNRASQGLEAAKNIPRLYRRTNKEAPSKASPFVSSVLKPVRDFLEHHQSLVSQQQRQAWAAAILQSLFLKYHNITGDVLTSIKRTEDSLMRLKRSRKQQGTGTGGQTTNQEPGQSAMSDDDKIRLQFTLDTEEFGRVIEELGVEENRTPAYSELVNTVDSTIHRISLYPLESAVGFPNIYPLDSDLSDRERKIRRRVSTSVTCNYFYKTCLHAITLKENMADEGEKDMSIVEHEVLEVYEVQDGALQECMMFVKKLSETSLRDLESERNNLNDLLKEAEREVTKLKLSLKTANSNVDQLTTAIKVEKEQRLKVEDRLRIVKEMEDELKTELRQSKESSSALQKLNQEKNEALVTAEDTVTKLTAEKESLKEELENLQRLRSQDEEETNVIHQRLLKEQEKAFRIEEQREEMVSQLNKELTELKKNLFFQKEQADAEIAQLRQKLDLEQKMNESLSNEADSCVNDIKRQLVKVTRENAEIQESKETVLERLNTAEEEISTLRRKLNEEKQKREKLYQDNKSDLEETKSQLEKSTSENKLLLSEKDTVEKSLRSLEEEKKELFCRVEGLQESLEATRREVVSLQEELQVSKTKKTIRDEDNQEAADSWANRVEADEDWEQKYRDLEVEYEALQKQFTQVRKHRNRVLRENGGLRRQMSMAGAQLAVTNQKFQRQLQHFRTQLNMAEHLYREKMLECNILEVQLKHLLKSSTKAQQTFEYTNTTEDQAREYMTRTIDFNRRHDFSRQVQRSREDGTRNTRMQHSSKQRAQSMSQAEQDSYCPAQSTQTDLS</sequence>
<protein>
    <recommendedName>
        <fullName evidence="3">Conserved oligomeric Golgi complex subunit 2</fullName>
    </recommendedName>
    <alternativeName>
        <fullName evidence="8">Component of oligomeric Golgi complex 2</fullName>
    </alternativeName>
</protein>
<dbReference type="InterPro" id="IPR024602">
    <property type="entry name" value="COG_su2_N"/>
</dbReference>
<feature type="region of interest" description="Disordered" evidence="9">
    <location>
        <begin position="1300"/>
        <end position="1350"/>
    </location>
</feature>
<evidence type="ECO:0000259" key="10">
    <source>
        <dbReference type="Pfam" id="PF06148"/>
    </source>
</evidence>
<feature type="region of interest" description="Disordered" evidence="9">
    <location>
        <begin position="1070"/>
        <end position="1098"/>
    </location>
</feature>
<evidence type="ECO:0000256" key="8">
    <source>
        <dbReference type="ARBA" id="ARBA00031344"/>
    </source>
</evidence>
<gene>
    <name evidence="12" type="ORF">PEVE_00043658</name>
</gene>
<evidence type="ECO:0000259" key="11">
    <source>
        <dbReference type="Pfam" id="PF12022"/>
    </source>
</evidence>
<keyword evidence="5" id="KW-0653">Protein transport</keyword>
<evidence type="ECO:0000256" key="6">
    <source>
        <dbReference type="ARBA" id="ARBA00023034"/>
    </source>
</evidence>
<comment type="subcellular location">
    <subcellularLocation>
        <location evidence="1">Golgi apparatus membrane</location>
        <topology evidence="1">Peripheral membrane protein</topology>
    </subcellularLocation>
</comment>
<dbReference type="Proteomes" id="UP001159427">
    <property type="component" value="Unassembled WGS sequence"/>
</dbReference>
<dbReference type="PANTHER" id="PTHR12961:SF0">
    <property type="entry name" value="CONSERVED OLIGOMERIC GOLGI COMPLEX SUBUNIT 2"/>
    <property type="match status" value="1"/>
</dbReference>
<dbReference type="InterPro" id="IPR024603">
    <property type="entry name" value="COG_complex_COG2_C"/>
</dbReference>
<evidence type="ECO:0000256" key="7">
    <source>
        <dbReference type="ARBA" id="ARBA00023136"/>
    </source>
</evidence>
<name>A0ABN8LK81_9CNID</name>
<feature type="compositionally biased region" description="Polar residues" evidence="9">
    <location>
        <begin position="1317"/>
        <end position="1350"/>
    </location>
</feature>
<keyword evidence="7" id="KW-0472">Membrane</keyword>
<evidence type="ECO:0000313" key="13">
    <source>
        <dbReference type="Proteomes" id="UP001159427"/>
    </source>
</evidence>
<comment type="similarity">
    <text evidence="2">Belongs to the COG2 family.</text>
</comment>
<keyword evidence="6" id="KW-0333">Golgi apparatus</keyword>
<organism evidence="12 13">
    <name type="scientific">Porites evermanni</name>
    <dbReference type="NCBI Taxonomy" id="104178"/>
    <lineage>
        <taxon>Eukaryota</taxon>
        <taxon>Metazoa</taxon>
        <taxon>Cnidaria</taxon>
        <taxon>Anthozoa</taxon>
        <taxon>Hexacorallia</taxon>
        <taxon>Scleractinia</taxon>
        <taxon>Fungiina</taxon>
        <taxon>Poritidae</taxon>
        <taxon>Porites</taxon>
    </lineage>
</organism>
<evidence type="ECO:0000313" key="12">
    <source>
        <dbReference type="EMBL" id="CAH3014346.1"/>
    </source>
</evidence>
<evidence type="ECO:0000256" key="5">
    <source>
        <dbReference type="ARBA" id="ARBA00022927"/>
    </source>
</evidence>
<keyword evidence="13" id="KW-1185">Reference proteome</keyword>
<evidence type="ECO:0000256" key="1">
    <source>
        <dbReference type="ARBA" id="ARBA00004395"/>
    </source>
</evidence>
<dbReference type="PANTHER" id="PTHR12961">
    <property type="entry name" value="CONSERVED OLIGOMERIC GOLGI COMPLEX COMPONENT 2"/>
    <property type="match status" value="1"/>
</dbReference>
<keyword evidence="4" id="KW-0813">Transport</keyword>
<comment type="caution">
    <text evidence="12">The sequence shown here is derived from an EMBL/GenBank/DDBJ whole genome shotgun (WGS) entry which is preliminary data.</text>
</comment>
<feature type="domain" description="COG complex component COG2 C-terminal" evidence="11">
    <location>
        <begin position="394"/>
        <end position="692"/>
    </location>
</feature>
<dbReference type="Pfam" id="PF06148">
    <property type="entry name" value="COG2_N"/>
    <property type="match status" value="1"/>
</dbReference>
<feature type="region of interest" description="Disordered" evidence="9">
    <location>
        <begin position="654"/>
        <end position="682"/>
    </location>
</feature>
<evidence type="ECO:0000256" key="3">
    <source>
        <dbReference type="ARBA" id="ARBA00020977"/>
    </source>
</evidence>
<feature type="domain" description="Conserved oligomeric Golgi complex subunit 2 N-terminal" evidence="10">
    <location>
        <begin position="23"/>
        <end position="95"/>
    </location>
</feature>
<proteinExistence type="inferred from homology"/>
<evidence type="ECO:0000256" key="9">
    <source>
        <dbReference type="SAM" id="MobiDB-lite"/>
    </source>
</evidence>
<evidence type="ECO:0000256" key="2">
    <source>
        <dbReference type="ARBA" id="ARBA00007603"/>
    </source>
</evidence>
<dbReference type="EMBL" id="CALNXI010000009">
    <property type="protein sequence ID" value="CAH3014346.1"/>
    <property type="molecule type" value="Genomic_DNA"/>
</dbReference>
<accession>A0ABN8LK81</accession>